<organism evidence="2 3">
    <name type="scientific">Peltaster fructicola</name>
    <dbReference type="NCBI Taxonomy" id="286661"/>
    <lineage>
        <taxon>Eukaryota</taxon>
        <taxon>Fungi</taxon>
        <taxon>Dikarya</taxon>
        <taxon>Ascomycota</taxon>
        <taxon>Pezizomycotina</taxon>
        <taxon>Dothideomycetes</taxon>
        <taxon>Dothideomycetes incertae sedis</taxon>
        <taxon>Peltaster</taxon>
    </lineage>
</organism>
<reference evidence="2 3" key="1">
    <citation type="journal article" date="2016" name="Sci. Rep.">
        <title>Peltaster fructicola genome reveals evolution from an invasive phytopathogen to an ectophytic parasite.</title>
        <authorList>
            <person name="Xu C."/>
            <person name="Chen H."/>
            <person name="Gleason M.L."/>
            <person name="Xu J.R."/>
            <person name="Liu H."/>
            <person name="Zhang R."/>
            <person name="Sun G."/>
        </authorList>
    </citation>
    <scope>NUCLEOTIDE SEQUENCE [LARGE SCALE GENOMIC DNA]</scope>
    <source>
        <strain evidence="2 3">LNHT1506</strain>
    </source>
</reference>
<sequence length="873" mass="91635">MSDAGGTVRSDPQHASAPTLRSSIEASSLTPSTRFTLDDATVQSTTAHRPALNTSSFSQGSATSVPLHNSGNDTSEDCQPLLVSWSLLTSSLYKDMLTLTTTWARKQITVTVEHGPLDVYTTIDGFAHARGSRNITSTSLYTYSESSVYLVRTTTKEGPHNISLPPRPTCTIDYSSCATLYSTYRQHLGLDVTEHVPWTDLDSPNSPRCIQTDAVATCISRANPKSLSTCVVSGNKVDLYYWPVETGRAKESALLADEGITAPPSTAPRTFVTKGITMTSPSVYLSFDTLHAAGAGGVWIDCLTETSLLSFWNIDHGATRYGQWFSAPVHSLSTLEKIIDPTLLFPSYPNPWQTISPFGSGGKSAEPQTFPDAAIEAMRRPNGSEYSFWAQVLYSANAGVTPVALDLQQLTRPSPRAYYLRPSGLAPVPYPYGCNPQGPNDGCNIIMDDAYRAIVSLPAMINQPDPAWAGCNPGYFGALDPPIALPTVDYADMPAPVTSSSMQSISISASPSPALTQAIATSTTTFAPIPTSIVDVRIIASVQTSMSNSPEAIGPTESAGVDRPASFQTAARNPMAGSLDPVAVFQGSQPSAQTFFFATLPTTPISTLQAQHSHIAETATDTEMLSASIHVNDPAQMLTGVTKTTSLMAQASRALNVLANMLGSHHESSLVPASAIATAHITMDGKSFVASSSGNHIVVGGATLSSGQALTLNGMLFSNAPEGMVVRPASTTAAVTVLTGTAAITDHASVPIDITIGTMVFTRVSAGGYALDNQTLFLGGPAVTTDGTMYTLTSSPSGLAISTRTSLLQGPHDATGTVVASWTGSASTESTTAMTAQSSTISQNALKQTASGACRVRAHWLVSLIVGAHALTL</sequence>
<dbReference type="OrthoDB" id="3944128at2759"/>
<evidence type="ECO:0000313" key="3">
    <source>
        <dbReference type="Proteomes" id="UP000503462"/>
    </source>
</evidence>
<accession>A0A6H0Y3M3</accession>
<evidence type="ECO:0000256" key="1">
    <source>
        <dbReference type="SAM" id="MobiDB-lite"/>
    </source>
</evidence>
<protein>
    <submittedName>
        <fullName evidence="2">Uncharacterized protein</fullName>
    </submittedName>
</protein>
<dbReference type="AlphaFoldDB" id="A0A6H0Y3M3"/>
<dbReference type="Proteomes" id="UP000503462">
    <property type="component" value="Chromosome 5"/>
</dbReference>
<evidence type="ECO:0000313" key="2">
    <source>
        <dbReference type="EMBL" id="QIX01448.1"/>
    </source>
</evidence>
<proteinExistence type="predicted"/>
<gene>
    <name evidence="2" type="ORF">AMS68_006965</name>
</gene>
<feature type="region of interest" description="Disordered" evidence="1">
    <location>
        <begin position="1"/>
        <end position="25"/>
    </location>
</feature>
<dbReference type="EMBL" id="CP051143">
    <property type="protein sequence ID" value="QIX01448.1"/>
    <property type="molecule type" value="Genomic_DNA"/>
</dbReference>
<name>A0A6H0Y3M3_9PEZI</name>
<keyword evidence="3" id="KW-1185">Reference proteome</keyword>
<feature type="region of interest" description="Disordered" evidence="1">
    <location>
        <begin position="42"/>
        <end position="73"/>
    </location>
</feature>